<dbReference type="InterPro" id="IPR030850">
    <property type="entry name" value="Exosome_Csl4_arc"/>
</dbReference>
<dbReference type="GO" id="GO:0006396">
    <property type="term" value="P:RNA processing"/>
    <property type="evidence" value="ECO:0007669"/>
    <property type="project" value="InterPro"/>
</dbReference>
<dbReference type="CDD" id="cd00164">
    <property type="entry name" value="S1_like"/>
    <property type="match status" value="1"/>
</dbReference>
<dbReference type="NCBIfam" id="NF034126">
    <property type="entry name" value="PRK09521.1"/>
    <property type="match status" value="1"/>
</dbReference>
<dbReference type="PANTHER" id="PTHR12686">
    <property type="entry name" value="3'-5' EXORIBONUCLEASE CSL4-RELATED"/>
    <property type="match status" value="1"/>
</dbReference>
<dbReference type="HAMAP" id="MF_00975">
    <property type="entry name" value="Exosome_Csl4"/>
    <property type="match status" value="1"/>
</dbReference>
<dbReference type="InterPro" id="IPR025721">
    <property type="entry name" value="Exosome_cplx_N_dom"/>
</dbReference>
<dbReference type="eggNOG" id="arCOG00676">
    <property type="taxonomic scope" value="Archaea"/>
</dbReference>
<dbReference type="SUPFAM" id="SSF110324">
    <property type="entry name" value="Ribosomal L27 protein-like"/>
    <property type="match status" value="1"/>
</dbReference>
<comment type="similarity">
    <text evidence="2">Belongs to the CSL4 family.</text>
</comment>
<dbReference type="Proteomes" id="UP000001037">
    <property type="component" value="Chromosome"/>
</dbReference>
<dbReference type="KEGG" id="pfm:Pyrfu_0177"/>
<keyword evidence="2" id="KW-0862">Zinc</keyword>
<dbReference type="SUPFAM" id="SSF50249">
    <property type="entry name" value="Nucleic acid-binding proteins"/>
    <property type="match status" value="1"/>
</dbReference>
<feature type="binding site" evidence="2">
    <location>
        <position position="160"/>
    </location>
    <ligand>
        <name>Zn(2+)</name>
        <dbReference type="ChEBI" id="CHEBI:29105"/>
    </ligand>
</feature>
<comment type="function">
    <text evidence="2">Non-catalytic component of the exosome, which is a complex involved in RNA degradation. Increases the RNA binding and the efficiency of RNA degradation. Helpful for the interaction of the exosome with A-poor RNAs.</text>
</comment>
<dbReference type="GO" id="GO:0000178">
    <property type="term" value="C:exosome (RNase complex)"/>
    <property type="evidence" value="ECO:0007669"/>
    <property type="project" value="UniProtKB-KW"/>
</dbReference>
<comment type="subunit">
    <text evidence="2">Component of the archaeal exosome complex. Forms a trimer of Rrp4 and/or Csl4 subunits. The trimer associates with an hexameric ring-like arrangement composed of 3 Rrp41-Rrp42 heterodimers. Interacts with DnaG.</text>
</comment>
<comment type="subcellular location">
    <subcellularLocation>
        <location evidence="2">Cytoplasm</location>
    </subcellularLocation>
</comment>
<dbReference type="RefSeq" id="WP_014025726.1">
    <property type="nucleotide sequence ID" value="NC_015931.1"/>
</dbReference>
<evidence type="ECO:0000313" key="4">
    <source>
        <dbReference type="EMBL" id="AEM38049.1"/>
    </source>
</evidence>
<dbReference type="GO" id="GO:0005737">
    <property type="term" value="C:cytoplasm"/>
    <property type="evidence" value="ECO:0007669"/>
    <property type="project" value="UniProtKB-SubCell"/>
</dbReference>
<feature type="binding site" evidence="2">
    <location>
        <position position="178"/>
    </location>
    <ligand>
        <name>Zn(2+)</name>
        <dbReference type="ChEBI" id="CHEBI:29105"/>
    </ligand>
</feature>
<dbReference type="HOGENOM" id="CLU_067135_1_1_2"/>
<dbReference type="PANTHER" id="PTHR12686:SF8">
    <property type="entry name" value="EXOSOME COMPLEX COMPONENT CSL4"/>
    <property type="match status" value="1"/>
</dbReference>
<evidence type="ECO:0000313" key="5">
    <source>
        <dbReference type="Proteomes" id="UP000001037"/>
    </source>
</evidence>
<feature type="binding site" evidence="2">
    <location>
        <position position="163"/>
    </location>
    <ligand>
        <name>Zn(2+)</name>
        <dbReference type="ChEBI" id="CHEBI:29105"/>
    </ligand>
</feature>
<dbReference type="OrthoDB" id="6768at2157"/>
<dbReference type="GO" id="GO:0003676">
    <property type="term" value="F:nucleic acid binding"/>
    <property type="evidence" value="ECO:0007669"/>
    <property type="project" value="InterPro"/>
</dbReference>
<dbReference type="InterPro" id="IPR012340">
    <property type="entry name" value="NA-bd_OB-fold"/>
</dbReference>
<organism evidence="4 5">
    <name type="scientific">Pyrolobus fumarii (strain DSM 11204 / 1A)</name>
    <dbReference type="NCBI Taxonomy" id="694429"/>
    <lineage>
        <taxon>Archaea</taxon>
        <taxon>Thermoproteota</taxon>
        <taxon>Thermoprotei</taxon>
        <taxon>Desulfurococcales</taxon>
        <taxon>Pyrodictiaceae</taxon>
        <taxon>Pyrolobus</taxon>
    </lineage>
</organism>
<reference evidence="4 5" key="1">
    <citation type="journal article" date="2011" name="Stand. Genomic Sci.">
        <title>Complete genome sequence of the hyperthermophilic chemolithoautotroph Pyrolobus fumarii type strain (1A).</title>
        <authorList>
            <person name="Anderson I."/>
            <person name="Goker M."/>
            <person name="Nolan M."/>
            <person name="Lucas S."/>
            <person name="Hammon N."/>
            <person name="Deshpande S."/>
            <person name="Cheng J.F."/>
            <person name="Tapia R."/>
            <person name="Han C."/>
            <person name="Goodwin L."/>
            <person name="Pitluck S."/>
            <person name="Huntemann M."/>
            <person name="Liolios K."/>
            <person name="Ivanova N."/>
            <person name="Pagani I."/>
            <person name="Mavromatis K."/>
            <person name="Ovchinikova G."/>
            <person name="Pati A."/>
            <person name="Chen A."/>
            <person name="Palaniappan K."/>
            <person name="Land M."/>
            <person name="Hauser L."/>
            <person name="Brambilla E.M."/>
            <person name="Huber H."/>
            <person name="Yasawong M."/>
            <person name="Rohde M."/>
            <person name="Spring S."/>
            <person name="Abt B."/>
            <person name="Sikorski J."/>
            <person name="Wirth R."/>
            <person name="Detter J.C."/>
            <person name="Woyke T."/>
            <person name="Bristow J."/>
            <person name="Eisen J.A."/>
            <person name="Markowitz V."/>
            <person name="Hugenholtz P."/>
            <person name="Kyrpides N.C."/>
            <person name="Klenk H.P."/>
            <person name="Lapidus A."/>
        </authorList>
    </citation>
    <scope>NUCLEOTIDE SEQUENCE [LARGE SCALE GENOMIC DNA]</scope>
    <source>
        <strain evidence="5">DSM 11204 / 1A</strain>
    </source>
</reference>
<dbReference type="InterPro" id="IPR003029">
    <property type="entry name" value="S1_domain"/>
</dbReference>
<dbReference type="Gene3D" id="2.40.50.140">
    <property type="entry name" value="Nucleic acid-binding proteins"/>
    <property type="match status" value="1"/>
</dbReference>
<dbReference type="Gene3D" id="2.20.70.10">
    <property type="match status" value="1"/>
</dbReference>
<dbReference type="GO" id="GO:0008270">
    <property type="term" value="F:zinc ion binding"/>
    <property type="evidence" value="ECO:0007669"/>
    <property type="project" value="UniProtKB-UniRule"/>
</dbReference>
<dbReference type="GO" id="GO:0006401">
    <property type="term" value="P:RNA catabolic process"/>
    <property type="evidence" value="ECO:0007669"/>
    <property type="project" value="UniProtKB-UniRule"/>
</dbReference>
<dbReference type="Gene3D" id="2.40.50.100">
    <property type="match status" value="1"/>
</dbReference>
<evidence type="ECO:0000256" key="2">
    <source>
        <dbReference type="HAMAP-Rule" id="MF_00975"/>
    </source>
</evidence>
<keyword evidence="2" id="KW-0479">Metal-binding</keyword>
<keyword evidence="2" id="KW-0963">Cytoplasm</keyword>
<evidence type="ECO:0000259" key="3">
    <source>
        <dbReference type="PROSITE" id="PS50126"/>
    </source>
</evidence>
<evidence type="ECO:0000256" key="1">
    <source>
        <dbReference type="ARBA" id="ARBA00022835"/>
    </source>
</evidence>
<dbReference type="AlphaFoldDB" id="G0EET5"/>
<feature type="domain" description="S1 motif" evidence="3">
    <location>
        <begin position="73"/>
        <end position="153"/>
    </location>
</feature>
<accession>G0EET5</accession>
<proteinExistence type="inferred from homology"/>
<dbReference type="Pfam" id="PF14382">
    <property type="entry name" value="ECR1_N"/>
    <property type="match status" value="1"/>
</dbReference>
<dbReference type="InParanoid" id="G0EET5"/>
<dbReference type="InterPro" id="IPR039771">
    <property type="entry name" value="Csl4"/>
</dbReference>
<dbReference type="EMBL" id="CP002838">
    <property type="protein sequence ID" value="AEM38049.1"/>
    <property type="molecule type" value="Genomic_DNA"/>
</dbReference>
<feature type="binding site" evidence="2">
    <location>
        <position position="181"/>
    </location>
    <ligand>
        <name>Zn(2+)</name>
        <dbReference type="ChEBI" id="CHEBI:29105"/>
    </ligand>
</feature>
<sequence>MSERRQELEKLHRSLVVPGEEICVIEEFVPGEGAYVLNGVVRSGVVGRVFLDWIQRRVSVINPVGKPRIPRRGSTVYGVVTALLREDLVLVKVFADERLRRYNGMYTGFLHVSQASDKPARSILEVVKPGDVIRARIVNAKHPFQLNIKLGNSGVVAALCSKCGAPLYRVPGQQPLVCLRCGSKENRKIATGYIYVKKGR</sequence>
<name>G0EET5_PYRF1</name>
<protein>
    <recommendedName>
        <fullName evidence="2">Exosome complex component Csl4</fullName>
    </recommendedName>
</protein>
<dbReference type="PROSITE" id="PS50126">
    <property type="entry name" value="S1"/>
    <property type="match status" value="1"/>
</dbReference>
<gene>
    <name evidence="2" type="primary">csl4</name>
    <name evidence="4" type="ordered locus">Pyrfu_0177</name>
</gene>
<dbReference type="STRING" id="694429.Pyrfu_0177"/>
<keyword evidence="5" id="KW-1185">Reference proteome</keyword>
<dbReference type="GeneID" id="11139814"/>
<keyword evidence="1 2" id="KW-0271">Exosome</keyword>